<dbReference type="InterPro" id="IPR001680">
    <property type="entry name" value="WD40_rpt"/>
</dbReference>
<organism evidence="2">
    <name type="scientific">Spongospora subterranea</name>
    <dbReference type="NCBI Taxonomy" id="70186"/>
    <lineage>
        <taxon>Eukaryota</taxon>
        <taxon>Sar</taxon>
        <taxon>Rhizaria</taxon>
        <taxon>Endomyxa</taxon>
        <taxon>Phytomyxea</taxon>
        <taxon>Plasmodiophorida</taxon>
        <taxon>Plasmodiophoridae</taxon>
        <taxon>Spongospora</taxon>
    </lineage>
</organism>
<dbReference type="Gene3D" id="2.130.10.10">
    <property type="entry name" value="YVTN repeat-like/Quinoprotein amine dehydrogenase"/>
    <property type="match status" value="1"/>
</dbReference>
<evidence type="ECO:0000256" key="1">
    <source>
        <dbReference type="PROSITE-ProRule" id="PRU00221"/>
    </source>
</evidence>
<reference evidence="2" key="1">
    <citation type="submission" date="2015-04" db="EMBL/GenBank/DDBJ databases">
        <title>The genome sequence of the plant pathogenic Rhizarian Plasmodiophora brassicae reveals insights in its biotrophic life cycle and the origin of chitin synthesis.</title>
        <authorList>
            <person name="Schwelm A."/>
            <person name="Fogelqvist J."/>
            <person name="Knaust A."/>
            <person name="Julke S."/>
            <person name="Lilja T."/>
            <person name="Dhandapani V."/>
            <person name="Bonilla-Rosso G."/>
            <person name="Karlsson M."/>
            <person name="Shevchenko A."/>
            <person name="Choi S.R."/>
            <person name="Kim H.G."/>
            <person name="Park J.Y."/>
            <person name="Lim Y.P."/>
            <person name="Ludwig-Muller J."/>
            <person name="Dixelius C."/>
        </authorList>
    </citation>
    <scope>NUCLEOTIDE SEQUENCE</scope>
    <source>
        <tissue evidence="2">Potato root galls</tissue>
    </source>
</reference>
<protein>
    <submittedName>
        <fullName evidence="2">Uncharacterized protein</fullName>
    </submittedName>
</protein>
<dbReference type="SUPFAM" id="SSF50998">
    <property type="entry name" value="Quinoprotein alcohol dehydrogenase-like"/>
    <property type="match status" value="1"/>
</dbReference>
<dbReference type="InterPro" id="IPR011047">
    <property type="entry name" value="Quinoprotein_ADH-like_sf"/>
</dbReference>
<keyword evidence="1" id="KW-0853">WD repeat</keyword>
<accession>A0A0H5RAM1</accession>
<name>A0A0H5RAM1_9EUKA</name>
<evidence type="ECO:0000313" key="2">
    <source>
        <dbReference type="EMBL" id="CRZ10702.1"/>
    </source>
</evidence>
<dbReference type="PROSITE" id="PS50082">
    <property type="entry name" value="WD_REPEATS_2"/>
    <property type="match status" value="1"/>
</dbReference>
<feature type="repeat" description="WD" evidence="1">
    <location>
        <begin position="136"/>
        <end position="170"/>
    </location>
</feature>
<dbReference type="EMBL" id="HACM01010260">
    <property type="protein sequence ID" value="CRZ10702.1"/>
    <property type="molecule type" value="Transcribed_RNA"/>
</dbReference>
<dbReference type="InterPro" id="IPR015943">
    <property type="entry name" value="WD40/YVTN_repeat-like_dom_sf"/>
</dbReference>
<feature type="non-terminal residue" evidence="2">
    <location>
        <position position="592"/>
    </location>
</feature>
<proteinExistence type="predicted"/>
<sequence>MDCARLVDGCSKLSNLLSGDDKTVIVKGAHKICLFEIDKGFTEPNQVCCDDDYIVGANCVGSHLIVATATQLKVYCRATRAFLTSCRVYSAKHLALFGKNDKYSLVVVGTANGVICCLVNGTEIEHLDHVYRSFSITALAFSKDGKFLVCAALDGHTAVWAVNQDRNTISQYWIGVVPSAVDRVVAMQFGYKSVDGSELNSRVAITSWNGQLFMLDNNQDTTMWKFSEVCADSTLCPTSVPLLAWSPNGSFIAVVASDGVSVNIKGINTVGILTCLKYNTAVRGLRTCGQHLLIFERTLRCHTWKWPPICSFLIKDVIKTSFLSSSQYVLRVKVENSTCQLPDQLLFSDCPLELTVIKGGQATVVDANFLPVAAVFDCFNYTLIAGINSFSLVNGRTIFICQNLKDWSAVYHDHDVIRSCFCSSSDILVSLCYNDDHNLIVSVWRSACGSGYIYQGSHLIMADSRLFSVVNIVGDQSSNHAEAVIQLNGSNNVAHLWMCSIGESDIGIERYQVTLQTFSSVRPRVCFLRAGVVVIAEEDDLNRAISMQWYAPTLSLFSSKFATAVNQDFESQMPKEFFNICRNRLEKVYYEL</sequence>
<dbReference type="AlphaFoldDB" id="A0A0H5RAM1"/>